<keyword evidence="2" id="KW-1185">Reference proteome</keyword>
<dbReference type="EMBL" id="BMAO01011328">
    <property type="protein sequence ID" value="GFQ72964.1"/>
    <property type="molecule type" value="Genomic_DNA"/>
</dbReference>
<evidence type="ECO:0000313" key="2">
    <source>
        <dbReference type="Proteomes" id="UP000887116"/>
    </source>
</evidence>
<proteinExistence type="predicted"/>
<dbReference type="OrthoDB" id="10291827at2759"/>
<dbReference type="AlphaFoldDB" id="A0A8X6KGD5"/>
<comment type="caution">
    <text evidence="1">The sequence shown here is derived from an EMBL/GenBank/DDBJ whole genome shotgun (WGS) entry which is preliminary data.</text>
</comment>
<accession>A0A8X6KGD5</accession>
<evidence type="ECO:0000313" key="1">
    <source>
        <dbReference type="EMBL" id="GFQ72964.1"/>
    </source>
</evidence>
<sequence>MDVLKSFNGWSKRLYGAHGMPMDFVSLACDAASCPFIDVLQHGRPDEVVLDEALCGTNTWMGEIMERAKFIKVKFLRYIRPYLFSTDITEDFKSISHFFRF</sequence>
<organism evidence="1 2">
    <name type="scientific">Trichonephila clavata</name>
    <name type="common">Joro spider</name>
    <name type="synonym">Nephila clavata</name>
    <dbReference type="NCBI Taxonomy" id="2740835"/>
    <lineage>
        <taxon>Eukaryota</taxon>
        <taxon>Metazoa</taxon>
        <taxon>Ecdysozoa</taxon>
        <taxon>Arthropoda</taxon>
        <taxon>Chelicerata</taxon>
        <taxon>Arachnida</taxon>
        <taxon>Araneae</taxon>
        <taxon>Araneomorphae</taxon>
        <taxon>Entelegynae</taxon>
        <taxon>Araneoidea</taxon>
        <taxon>Nephilidae</taxon>
        <taxon>Trichonephila</taxon>
    </lineage>
</organism>
<name>A0A8X6KGD5_TRICU</name>
<dbReference type="Proteomes" id="UP000887116">
    <property type="component" value="Unassembled WGS sequence"/>
</dbReference>
<gene>
    <name evidence="1" type="ORF">TNCT_687241</name>
</gene>
<reference evidence="1" key="1">
    <citation type="submission" date="2020-07" db="EMBL/GenBank/DDBJ databases">
        <title>Multicomponent nature underlies the extraordinary mechanical properties of spider dragline silk.</title>
        <authorList>
            <person name="Kono N."/>
            <person name="Nakamura H."/>
            <person name="Mori M."/>
            <person name="Yoshida Y."/>
            <person name="Ohtoshi R."/>
            <person name="Malay A.D."/>
            <person name="Moran D.A.P."/>
            <person name="Tomita M."/>
            <person name="Numata K."/>
            <person name="Arakawa K."/>
        </authorList>
    </citation>
    <scope>NUCLEOTIDE SEQUENCE</scope>
</reference>
<protein>
    <submittedName>
        <fullName evidence="1">Uncharacterized protein</fullName>
    </submittedName>
</protein>